<proteinExistence type="predicted"/>
<reference evidence="2 3" key="1">
    <citation type="submission" date="2020-10" db="EMBL/GenBank/DDBJ databases">
        <title>The Coptis chinensis genome and diversification of protoberbering-type alkaloids.</title>
        <authorList>
            <person name="Wang B."/>
            <person name="Shu S."/>
            <person name="Song C."/>
            <person name="Liu Y."/>
        </authorList>
    </citation>
    <scope>NUCLEOTIDE SEQUENCE [LARGE SCALE GENOMIC DNA]</scope>
    <source>
        <strain evidence="2">HL-2020</strain>
        <tissue evidence="2">Leaf</tissue>
    </source>
</reference>
<dbReference type="InterPro" id="IPR012337">
    <property type="entry name" value="RNaseH-like_sf"/>
</dbReference>
<dbReference type="InterPro" id="IPR053151">
    <property type="entry name" value="RNase_H-like"/>
</dbReference>
<dbReference type="Pfam" id="PF13456">
    <property type="entry name" value="RVT_3"/>
    <property type="match status" value="1"/>
</dbReference>
<dbReference type="GO" id="GO:0003676">
    <property type="term" value="F:nucleic acid binding"/>
    <property type="evidence" value="ECO:0007669"/>
    <property type="project" value="InterPro"/>
</dbReference>
<dbReference type="EMBL" id="JADFTS010000003">
    <property type="protein sequence ID" value="KAF9617683.1"/>
    <property type="molecule type" value="Genomic_DNA"/>
</dbReference>
<gene>
    <name evidence="2" type="ORF">IFM89_037917</name>
</gene>
<dbReference type="Gene3D" id="3.30.420.10">
    <property type="entry name" value="Ribonuclease H-like superfamily/Ribonuclease H"/>
    <property type="match status" value="1"/>
</dbReference>
<dbReference type="GO" id="GO:0004523">
    <property type="term" value="F:RNA-DNA hybrid ribonuclease activity"/>
    <property type="evidence" value="ECO:0007669"/>
    <property type="project" value="InterPro"/>
</dbReference>
<evidence type="ECO:0000313" key="3">
    <source>
        <dbReference type="Proteomes" id="UP000631114"/>
    </source>
</evidence>
<dbReference type="PANTHER" id="PTHR47723">
    <property type="entry name" value="OS05G0353850 PROTEIN"/>
    <property type="match status" value="1"/>
</dbReference>
<dbReference type="InterPro" id="IPR036397">
    <property type="entry name" value="RNaseH_sf"/>
</dbReference>
<dbReference type="InterPro" id="IPR044730">
    <property type="entry name" value="RNase_H-like_dom_plant"/>
</dbReference>
<feature type="domain" description="RNase H type-1" evidence="1">
    <location>
        <begin position="53"/>
        <end position="154"/>
    </location>
</feature>
<dbReference type="AlphaFoldDB" id="A0A835IL71"/>
<keyword evidence="3" id="KW-1185">Reference proteome</keyword>
<dbReference type="Proteomes" id="UP000631114">
    <property type="component" value="Unassembled WGS sequence"/>
</dbReference>
<evidence type="ECO:0000313" key="2">
    <source>
        <dbReference type="EMBL" id="KAF9617683.1"/>
    </source>
</evidence>
<protein>
    <recommendedName>
        <fullName evidence="1">RNase H type-1 domain-containing protein</fullName>
    </recommendedName>
</protein>
<dbReference type="PROSITE" id="PS50879">
    <property type="entry name" value="RNASE_H_1"/>
    <property type="match status" value="1"/>
</dbReference>
<organism evidence="2 3">
    <name type="scientific">Coptis chinensis</name>
    <dbReference type="NCBI Taxonomy" id="261450"/>
    <lineage>
        <taxon>Eukaryota</taxon>
        <taxon>Viridiplantae</taxon>
        <taxon>Streptophyta</taxon>
        <taxon>Embryophyta</taxon>
        <taxon>Tracheophyta</taxon>
        <taxon>Spermatophyta</taxon>
        <taxon>Magnoliopsida</taxon>
        <taxon>Ranunculales</taxon>
        <taxon>Ranunculaceae</taxon>
        <taxon>Coptidoideae</taxon>
        <taxon>Coptis</taxon>
    </lineage>
</organism>
<accession>A0A835IL71</accession>
<sequence>MLIFPMKKLIGNDSLKGRSSLVQDLWVAAVINTLYWPSRPTECIKQVSWIPPDEYTVKANTDGSSLGNPGNGSSGLVCRNSDNMVVGVLAMGLGVVTNYEAECFAIVLAVETAVRQRWLKIWIKLDSSVAVLAFNGNQGPWQWRQRWRRAYKQL</sequence>
<dbReference type="SUPFAM" id="SSF53098">
    <property type="entry name" value="Ribonuclease H-like"/>
    <property type="match status" value="1"/>
</dbReference>
<dbReference type="CDD" id="cd06222">
    <property type="entry name" value="RNase_H_like"/>
    <property type="match status" value="1"/>
</dbReference>
<evidence type="ECO:0000259" key="1">
    <source>
        <dbReference type="PROSITE" id="PS50879"/>
    </source>
</evidence>
<name>A0A835IL71_9MAGN</name>
<dbReference type="PANTHER" id="PTHR47723:SF23">
    <property type="entry name" value="REVERSE TRANSCRIPTASE-LIKE PROTEIN"/>
    <property type="match status" value="1"/>
</dbReference>
<comment type="caution">
    <text evidence="2">The sequence shown here is derived from an EMBL/GenBank/DDBJ whole genome shotgun (WGS) entry which is preliminary data.</text>
</comment>
<dbReference type="InterPro" id="IPR002156">
    <property type="entry name" value="RNaseH_domain"/>
</dbReference>